<proteinExistence type="predicted"/>
<evidence type="ECO:0000256" key="4">
    <source>
        <dbReference type="ARBA" id="ARBA00023136"/>
    </source>
</evidence>
<evidence type="ECO:0000256" key="1">
    <source>
        <dbReference type="ARBA" id="ARBA00004141"/>
    </source>
</evidence>
<protein>
    <recommendedName>
        <fullName evidence="6">Cytochrome b561 bacterial/Ni-hydrogenase domain-containing protein</fullName>
    </recommendedName>
</protein>
<reference evidence="9 10" key="1">
    <citation type="submission" date="2016-05" db="EMBL/GenBank/DDBJ databases">
        <title>Complete genome sequence of two 2,5-diketo-D-glunonic acid producing strain Tatumella citrea.</title>
        <authorList>
            <person name="Duan C."/>
            <person name="Yang J."/>
            <person name="Yang S."/>
        </authorList>
    </citation>
    <scope>NUCLEOTIDE SEQUENCE [LARGE SCALE GENOMIC DNA]</scope>
    <source>
        <strain evidence="8 9">ATCC 39140</strain>
        <strain evidence="7 10">DSM 13699</strain>
    </source>
</reference>
<evidence type="ECO:0000313" key="8">
    <source>
        <dbReference type="EMBL" id="ARU97163.1"/>
    </source>
</evidence>
<evidence type="ECO:0000256" key="2">
    <source>
        <dbReference type="ARBA" id="ARBA00022692"/>
    </source>
</evidence>
<comment type="subcellular location">
    <subcellularLocation>
        <location evidence="1">Membrane</location>
        <topology evidence="1">Multi-pass membrane protein</topology>
    </subcellularLocation>
</comment>
<feature type="domain" description="Cytochrome b561 bacterial/Ni-hydrogenase" evidence="6">
    <location>
        <begin position="14"/>
        <end position="184"/>
    </location>
</feature>
<feature type="transmembrane region" description="Helical" evidence="5">
    <location>
        <begin position="16"/>
        <end position="33"/>
    </location>
</feature>
<keyword evidence="9" id="KW-1185">Reference proteome</keyword>
<keyword evidence="2 5" id="KW-0812">Transmembrane</keyword>
<dbReference type="OrthoDB" id="6588368at2"/>
<dbReference type="RefSeq" id="WP_087487512.1">
    <property type="nucleotide sequence ID" value="NZ_CP015579.1"/>
</dbReference>
<dbReference type="Proteomes" id="UP000195814">
    <property type="component" value="Chromosome"/>
</dbReference>
<evidence type="ECO:0000259" key="6">
    <source>
        <dbReference type="Pfam" id="PF01292"/>
    </source>
</evidence>
<dbReference type="Proteomes" id="UP000195729">
    <property type="component" value="Chromosome"/>
</dbReference>
<keyword evidence="4 5" id="KW-0472">Membrane</keyword>
<keyword evidence="3 5" id="KW-1133">Transmembrane helix</keyword>
<gene>
    <name evidence="7" type="ORF">A7K98_04530</name>
    <name evidence="8" type="ORF">A7K99_04530</name>
</gene>
<organism evidence="7 10">
    <name type="scientific">Tatumella citrea</name>
    <name type="common">Pantoea citrea</name>
    <dbReference type="NCBI Taxonomy" id="53336"/>
    <lineage>
        <taxon>Bacteria</taxon>
        <taxon>Pseudomonadati</taxon>
        <taxon>Pseudomonadota</taxon>
        <taxon>Gammaproteobacteria</taxon>
        <taxon>Enterobacterales</taxon>
        <taxon>Erwiniaceae</taxon>
        <taxon>Tatumella</taxon>
    </lineage>
</organism>
<evidence type="ECO:0000313" key="9">
    <source>
        <dbReference type="Proteomes" id="UP000195729"/>
    </source>
</evidence>
<feature type="transmembrane region" description="Helical" evidence="5">
    <location>
        <begin position="53"/>
        <end position="75"/>
    </location>
</feature>
<evidence type="ECO:0000256" key="5">
    <source>
        <dbReference type="SAM" id="Phobius"/>
    </source>
</evidence>
<dbReference type="GO" id="GO:0016020">
    <property type="term" value="C:membrane"/>
    <property type="evidence" value="ECO:0007669"/>
    <property type="project" value="UniProtKB-SubCell"/>
</dbReference>
<name>A0A1Y0LGE2_TATCI</name>
<dbReference type="EMBL" id="CP015581">
    <property type="protein sequence ID" value="ARU97163.1"/>
    <property type="molecule type" value="Genomic_DNA"/>
</dbReference>
<evidence type="ECO:0000313" key="7">
    <source>
        <dbReference type="EMBL" id="ARU93125.1"/>
    </source>
</evidence>
<evidence type="ECO:0000256" key="3">
    <source>
        <dbReference type="ARBA" id="ARBA00022989"/>
    </source>
</evidence>
<dbReference type="Pfam" id="PF01292">
    <property type="entry name" value="Ni_hydr_CYTB"/>
    <property type="match status" value="1"/>
</dbReference>
<dbReference type="EMBL" id="CP015579">
    <property type="protein sequence ID" value="ARU93125.1"/>
    <property type="molecule type" value="Genomic_DNA"/>
</dbReference>
<feature type="transmembrane region" description="Helical" evidence="5">
    <location>
        <begin position="113"/>
        <end position="139"/>
    </location>
</feature>
<evidence type="ECO:0000313" key="10">
    <source>
        <dbReference type="Proteomes" id="UP000195814"/>
    </source>
</evidence>
<dbReference type="InterPro" id="IPR011577">
    <property type="entry name" value="Cyt_b561_bac/Ni-Hgenase"/>
</dbReference>
<dbReference type="KEGG" id="tci:A7K98_04530"/>
<dbReference type="AlphaFoldDB" id="A0A1Y0LGE2"/>
<dbReference type="GO" id="GO:0009055">
    <property type="term" value="F:electron transfer activity"/>
    <property type="evidence" value="ECO:0007669"/>
    <property type="project" value="InterPro"/>
</dbReference>
<sequence>MVYRIRDVLPHQDSRFFRHLHILVALLILAQIINSNLTQRKALGQWSVTGIVTWLHIIAGFATLFCGVIMLCWMLSQRGFRYYFSWVCLDFRGIMQDFRTLGKLRLPDAHPGGIAATVQGLGVVSLHIVAVCGGLWFVLNTYYGANAALTHQVLHLHKALTLYIETYFWAHATMGIVHMFLTLRSQQLHQP</sequence>
<feature type="transmembrane region" description="Helical" evidence="5">
    <location>
        <begin position="159"/>
        <end position="181"/>
    </location>
</feature>
<accession>A0A1Y0LGE2</accession>